<reference evidence="1 2" key="1">
    <citation type="submission" date="2014-04" db="EMBL/GenBank/DDBJ databases">
        <title>Genome sequencing of Vibrio navarrensis strains.</title>
        <authorList>
            <person name="Gladney L.M."/>
            <person name="Katz L.S."/>
            <person name="Marino-Ramirez L."/>
            <person name="Jordan I.K."/>
        </authorList>
    </citation>
    <scope>NUCLEOTIDE SEQUENCE [LARGE SCALE GENOMIC DNA]</scope>
    <source>
        <strain evidence="1 2">ATCC 51183</strain>
    </source>
</reference>
<name>A0A099MEV6_9VIBR</name>
<proteinExistence type="predicted"/>
<dbReference type="Proteomes" id="UP000029994">
    <property type="component" value="Unassembled WGS sequence"/>
</dbReference>
<dbReference type="RefSeq" id="WP_039424124.1">
    <property type="nucleotide sequence ID" value="NZ_CP061845.1"/>
</dbReference>
<dbReference type="eggNOG" id="ENOG50339U6">
    <property type="taxonomic scope" value="Bacteria"/>
</dbReference>
<sequence length="83" mass="9742">MRHSIYLKLATLLVQADLKREERQWAARVRRSSYDIPWANAFLLKDIGLDEGGRMNPNTIPDDVKVARRMRHMRRVLSARIPT</sequence>
<dbReference type="AlphaFoldDB" id="A0A099MEV6"/>
<accession>A0A099MEV6</accession>
<evidence type="ECO:0008006" key="3">
    <source>
        <dbReference type="Google" id="ProtNLM"/>
    </source>
</evidence>
<dbReference type="EMBL" id="JMCG01000001">
    <property type="protein sequence ID" value="KGK10418.1"/>
    <property type="molecule type" value="Genomic_DNA"/>
</dbReference>
<evidence type="ECO:0000313" key="1">
    <source>
        <dbReference type="EMBL" id="KGK10418.1"/>
    </source>
</evidence>
<keyword evidence="2" id="KW-1185">Reference proteome</keyword>
<evidence type="ECO:0000313" key="2">
    <source>
        <dbReference type="Proteomes" id="UP000029994"/>
    </source>
</evidence>
<gene>
    <name evidence="1" type="ORF">EA26_03455</name>
</gene>
<dbReference type="GeneID" id="43682257"/>
<organism evidence="1 2">
    <name type="scientific">Vibrio navarrensis</name>
    <dbReference type="NCBI Taxonomy" id="29495"/>
    <lineage>
        <taxon>Bacteria</taxon>
        <taxon>Pseudomonadati</taxon>
        <taxon>Pseudomonadota</taxon>
        <taxon>Gammaproteobacteria</taxon>
        <taxon>Vibrionales</taxon>
        <taxon>Vibrionaceae</taxon>
        <taxon>Vibrio</taxon>
    </lineage>
</organism>
<comment type="caution">
    <text evidence="1">The sequence shown here is derived from an EMBL/GenBank/DDBJ whole genome shotgun (WGS) entry which is preliminary data.</text>
</comment>
<protein>
    <recommendedName>
        <fullName evidence="3">DUF1127 domain-containing protein</fullName>
    </recommendedName>
</protein>